<sequence length="110" mass="12148">MPPLHKLKAVMELQKSTLETHPGAVNHHLSLRLTAPHCFILPPPPPLQPKTARLLLQQKIPLLLLNMKAVMELQKSTLGTQPGAVNRHLSLRLTAAPHCFLLPPPPPLQL</sequence>
<evidence type="ECO:0000313" key="1">
    <source>
        <dbReference type="EMBL" id="CAL1572670.1"/>
    </source>
</evidence>
<name>A0AAV2JAA2_KNICA</name>
<accession>A0AAV2JAA2</accession>
<dbReference type="AlphaFoldDB" id="A0AAV2JAA2"/>
<proteinExistence type="predicted"/>
<gene>
    <name evidence="1" type="ORF">KC01_LOCUS4687</name>
</gene>
<organism evidence="1 2">
    <name type="scientific">Knipowitschia caucasica</name>
    <name type="common">Caucasian dwarf goby</name>
    <name type="synonym">Pomatoschistus caucasicus</name>
    <dbReference type="NCBI Taxonomy" id="637954"/>
    <lineage>
        <taxon>Eukaryota</taxon>
        <taxon>Metazoa</taxon>
        <taxon>Chordata</taxon>
        <taxon>Craniata</taxon>
        <taxon>Vertebrata</taxon>
        <taxon>Euteleostomi</taxon>
        <taxon>Actinopterygii</taxon>
        <taxon>Neopterygii</taxon>
        <taxon>Teleostei</taxon>
        <taxon>Neoteleostei</taxon>
        <taxon>Acanthomorphata</taxon>
        <taxon>Gobiaria</taxon>
        <taxon>Gobiiformes</taxon>
        <taxon>Gobioidei</taxon>
        <taxon>Gobiidae</taxon>
        <taxon>Gobiinae</taxon>
        <taxon>Knipowitschia</taxon>
    </lineage>
</organism>
<protein>
    <submittedName>
        <fullName evidence="1">Uncharacterized protein</fullName>
    </submittedName>
</protein>
<reference evidence="1 2" key="1">
    <citation type="submission" date="2024-04" db="EMBL/GenBank/DDBJ databases">
        <authorList>
            <person name="Waldvogel A.-M."/>
            <person name="Schoenle A."/>
        </authorList>
    </citation>
    <scope>NUCLEOTIDE SEQUENCE [LARGE SCALE GENOMIC DNA]</scope>
</reference>
<dbReference type="EMBL" id="OZ035833">
    <property type="protein sequence ID" value="CAL1572670.1"/>
    <property type="molecule type" value="Genomic_DNA"/>
</dbReference>
<dbReference type="Proteomes" id="UP001497482">
    <property type="component" value="Chromosome 11"/>
</dbReference>
<evidence type="ECO:0000313" key="2">
    <source>
        <dbReference type="Proteomes" id="UP001497482"/>
    </source>
</evidence>
<keyword evidence="2" id="KW-1185">Reference proteome</keyword>